<evidence type="ECO:0000313" key="3">
    <source>
        <dbReference type="Proteomes" id="UP000061546"/>
    </source>
</evidence>
<dbReference type="STRING" id="1074467.JP39_04335"/>
<keyword evidence="3" id="KW-1185">Reference proteome</keyword>
<dbReference type="OrthoDB" id="2156128at2"/>
<gene>
    <name evidence="2" type="ORF">JP39_04335</name>
</gene>
<evidence type="ECO:0000259" key="1">
    <source>
        <dbReference type="Pfam" id="PF00903"/>
    </source>
</evidence>
<sequence>MKKGIELDMVVSDALTAAETFGKVFAVKILEVQSTVKKDDTVLVDMEGMHIHFLSKNEEVGFKIPVETPSSVWVNVIVDDIEATHDAAVAAGFELVIPITKEQYEGMKYMLLKDTDNYQWMVYQAE</sequence>
<dbReference type="RefSeq" id="WP_041500824.1">
    <property type="nucleotide sequence ID" value="NZ_BJDV01000012.1"/>
</dbReference>
<dbReference type="Proteomes" id="UP000061546">
    <property type="component" value="Chromosome"/>
</dbReference>
<dbReference type="Gene3D" id="3.10.180.10">
    <property type="entry name" value="2,3-Dihydroxybiphenyl 1,2-Dioxygenase, domain 1"/>
    <property type="match status" value="1"/>
</dbReference>
<feature type="domain" description="Glyoxalase/fosfomycin resistance/dioxygenase" evidence="1">
    <location>
        <begin position="10"/>
        <end position="122"/>
    </location>
</feature>
<dbReference type="InterPro" id="IPR029068">
    <property type="entry name" value="Glyas_Bleomycin-R_OHBP_Dase"/>
</dbReference>
<dbReference type="InterPro" id="IPR004360">
    <property type="entry name" value="Glyas_Fos-R_dOase_dom"/>
</dbReference>
<dbReference type="SUPFAM" id="SSF54593">
    <property type="entry name" value="Glyoxalase/Bleomycin resistance protein/Dihydroxybiphenyl dioxygenase"/>
    <property type="match status" value="1"/>
</dbReference>
<dbReference type="AlphaFoldDB" id="A0A0K2LBG7"/>
<proteinExistence type="predicted"/>
<evidence type="ECO:0000313" key="2">
    <source>
        <dbReference type="EMBL" id="ALB28647.1"/>
    </source>
</evidence>
<dbReference type="EMBL" id="CP012559">
    <property type="protein sequence ID" value="ALB28647.1"/>
    <property type="molecule type" value="Genomic_DNA"/>
</dbReference>
<dbReference type="Pfam" id="PF00903">
    <property type="entry name" value="Glyoxalase"/>
    <property type="match status" value="1"/>
</dbReference>
<reference evidence="2 3" key="1">
    <citation type="submission" date="2015-08" db="EMBL/GenBank/DDBJ databases">
        <title>Genomic sequence of Lactobacillus heilongjiangensis DSM 28069, isolated from Chinese traditional pickle.</title>
        <authorList>
            <person name="Jiang X."/>
            <person name="Zheng B."/>
            <person name="Cheng H."/>
        </authorList>
    </citation>
    <scope>NUCLEOTIDE SEQUENCE [LARGE SCALE GENOMIC DNA]</scope>
    <source>
        <strain evidence="2 3">DSM 28069</strain>
    </source>
</reference>
<accession>A0A0K2LBG7</accession>
<organism evidence="2 3">
    <name type="scientific">Companilactobacillus heilongjiangensis</name>
    <dbReference type="NCBI Taxonomy" id="1074467"/>
    <lineage>
        <taxon>Bacteria</taxon>
        <taxon>Bacillati</taxon>
        <taxon>Bacillota</taxon>
        <taxon>Bacilli</taxon>
        <taxon>Lactobacillales</taxon>
        <taxon>Lactobacillaceae</taxon>
        <taxon>Companilactobacillus</taxon>
    </lineage>
</organism>
<protein>
    <recommendedName>
        <fullName evidence="1">Glyoxalase/fosfomycin resistance/dioxygenase domain-containing protein</fullName>
    </recommendedName>
</protein>
<name>A0A0K2LBG7_9LACO</name>
<dbReference type="KEGG" id="lhi:JP39_04335"/>